<gene>
    <name evidence="1" type="ORF">MM171A00156_0048</name>
    <name evidence="2" type="ORF">MM171B00154_0053</name>
</gene>
<dbReference type="EMBL" id="MT143703">
    <property type="protein sequence ID" value="QJB00954.1"/>
    <property type="molecule type" value="Genomic_DNA"/>
</dbReference>
<sequence length="94" mass="10679">MLKIDGSTEKHWVIGHPAMALTGRAFHDELHAFAKGARHQIDGLLEIDPNIDRLELRPVLVEVTVRLCSEEETKAHQAYQEQWLADRRQPTTAA</sequence>
<organism evidence="2">
    <name type="scientific">viral metagenome</name>
    <dbReference type="NCBI Taxonomy" id="1070528"/>
    <lineage>
        <taxon>unclassified sequences</taxon>
        <taxon>metagenomes</taxon>
        <taxon>organismal metagenomes</taxon>
    </lineage>
</organism>
<reference evidence="2" key="1">
    <citation type="submission" date="2020-03" db="EMBL/GenBank/DDBJ databases">
        <title>The deep terrestrial virosphere.</title>
        <authorList>
            <person name="Holmfeldt K."/>
            <person name="Nilsson E."/>
            <person name="Simone D."/>
            <person name="Lopez-Fernandez M."/>
            <person name="Wu X."/>
            <person name="de Brujin I."/>
            <person name="Lundin D."/>
            <person name="Andersson A."/>
            <person name="Bertilsson S."/>
            <person name="Dopson M."/>
        </authorList>
    </citation>
    <scope>NUCLEOTIDE SEQUENCE</scope>
    <source>
        <strain evidence="1">MM171A00156</strain>
        <strain evidence="2">MM171B00154</strain>
    </source>
</reference>
<dbReference type="EMBL" id="MT143892">
    <property type="protein sequence ID" value="QJB04942.1"/>
    <property type="molecule type" value="Genomic_DNA"/>
</dbReference>
<name>A0A6M3MJG2_9ZZZZ</name>
<dbReference type="AlphaFoldDB" id="A0A6M3MJG2"/>
<evidence type="ECO:0000313" key="2">
    <source>
        <dbReference type="EMBL" id="QJB04942.1"/>
    </source>
</evidence>
<protein>
    <submittedName>
        <fullName evidence="2">Uncharacterized protein</fullName>
    </submittedName>
</protein>
<accession>A0A6M3MJG2</accession>
<evidence type="ECO:0000313" key="1">
    <source>
        <dbReference type="EMBL" id="QJB00954.1"/>
    </source>
</evidence>
<proteinExistence type="predicted"/>